<feature type="chain" id="PRO_5038290433" description="DUF4349 domain-containing protein" evidence="3">
    <location>
        <begin position="29"/>
        <end position="302"/>
    </location>
</feature>
<evidence type="ECO:0000313" key="5">
    <source>
        <dbReference type="EMBL" id="KGJ79631.1"/>
    </source>
</evidence>
<dbReference type="EMBL" id="JACHBQ010000001">
    <property type="protein sequence ID" value="MBB5639788.1"/>
    <property type="molecule type" value="Genomic_DNA"/>
</dbReference>
<dbReference type="eggNOG" id="COG3206">
    <property type="taxonomic scope" value="Bacteria"/>
</dbReference>
<feature type="domain" description="DUF4349" evidence="4">
    <location>
        <begin position="71"/>
        <end position="278"/>
    </location>
</feature>
<proteinExistence type="predicted"/>
<dbReference type="RefSeq" id="WP_035835504.1">
    <property type="nucleotide sequence ID" value="NZ_JACHBQ010000001.1"/>
</dbReference>
<evidence type="ECO:0000256" key="2">
    <source>
        <dbReference type="SAM" id="Phobius"/>
    </source>
</evidence>
<feature type="compositionally biased region" description="Polar residues" evidence="1">
    <location>
        <begin position="109"/>
        <end position="118"/>
    </location>
</feature>
<protein>
    <recommendedName>
        <fullName evidence="4">DUF4349 domain-containing protein</fullName>
    </recommendedName>
</protein>
<feature type="compositionally biased region" description="Polar residues" evidence="1">
    <location>
        <begin position="32"/>
        <end position="41"/>
    </location>
</feature>
<dbReference type="AlphaFoldDB" id="A0A099JNB6"/>
<dbReference type="Proteomes" id="UP000029864">
    <property type="component" value="Unassembled WGS sequence"/>
</dbReference>
<dbReference type="STRING" id="1001240.GY21_04685"/>
<reference evidence="5 7" key="1">
    <citation type="submission" date="2014-08" db="EMBL/GenBank/DDBJ databases">
        <authorList>
            <person name="Sisinthy S."/>
        </authorList>
    </citation>
    <scope>NUCLEOTIDE SEQUENCE [LARGE SCALE GENOMIC DNA]</scope>
    <source>
        <strain evidence="5 7">RuG17</strain>
    </source>
</reference>
<reference evidence="6 8" key="2">
    <citation type="submission" date="2020-08" db="EMBL/GenBank/DDBJ databases">
        <title>Sequencing the genomes of 1000 actinobacteria strains.</title>
        <authorList>
            <person name="Klenk H.-P."/>
        </authorList>
    </citation>
    <scope>NUCLEOTIDE SEQUENCE [LARGE SCALE GENOMIC DNA]</scope>
    <source>
        <strain evidence="6 8">DSM 21065</strain>
    </source>
</reference>
<evidence type="ECO:0000313" key="6">
    <source>
        <dbReference type="EMBL" id="MBB5639788.1"/>
    </source>
</evidence>
<feature type="region of interest" description="Disordered" evidence="1">
    <location>
        <begin position="31"/>
        <end position="58"/>
    </location>
</feature>
<feature type="signal peptide" evidence="3">
    <location>
        <begin position="1"/>
        <end position="28"/>
    </location>
</feature>
<keyword evidence="2" id="KW-0812">Transmembrane</keyword>
<comment type="caution">
    <text evidence="5">The sequence shown here is derived from an EMBL/GenBank/DDBJ whole genome shotgun (WGS) entry which is preliminary data.</text>
</comment>
<name>A0A099JNB6_9MICO</name>
<evidence type="ECO:0000259" key="4">
    <source>
        <dbReference type="Pfam" id="PF14257"/>
    </source>
</evidence>
<feature type="region of interest" description="Disordered" evidence="1">
    <location>
        <begin position="97"/>
        <end position="118"/>
    </location>
</feature>
<accession>A0A099JNB6</accession>
<gene>
    <name evidence="6" type="ORF">BJ997_000336</name>
    <name evidence="5" type="ORF">GY21_04685</name>
</gene>
<organism evidence="5 7">
    <name type="scientific">Cryobacterium roopkundense</name>
    <dbReference type="NCBI Taxonomy" id="1001240"/>
    <lineage>
        <taxon>Bacteria</taxon>
        <taxon>Bacillati</taxon>
        <taxon>Actinomycetota</taxon>
        <taxon>Actinomycetes</taxon>
        <taxon>Micrococcales</taxon>
        <taxon>Microbacteriaceae</taxon>
        <taxon>Cryobacterium</taxon>
    </lineage>
</organism>
<evidence type="ECO:0000256" key="1">
    <source>
        <dbReference type="SAM" id="MobiDB-lite"/>
    </source>
</evidence>
<dbReference type="OrthoDB" id="186919at2"/>
<dbReference type="PROSITE" id="PS51257">
    <property type="entry name" value="PROKAR_LIPOPROTEIN"/>
    <property type="match status" value="1"/>
</dbReference>
<dbReference type="Pfam" id="PF14257">
    <property type="entry name" value="DUF4349"/>
    <property type="match status" value="1"/>
</dbReference>
<keyword evidence="2" id="KW-0472">Membrane</keyword>
<evidence type="ECO:0000256" key="3">
    <source>
        <dbReference type="SAM" id="SignalP"/>
    </source>
</evidence>
<dbReference type="EMBL" id="JPXF01000012">
    <property type="protein sequence ID" value="KGJ79631.1"/>
    <property type="molecule type" value="Genomic_DNA"/>
</dbReference>
<keyword evidence="7" id="KW-1185">Reference proteome</keyword>
<dbReference type="InterPro" id="IPR025645">
    <property type="entry name" value="DUF4349"/>
</dbReference>
<keyword evidence="3" id="KW-0732">Signal</keyword>
<keyword evidence="2" id="KW-1133">Transmembrane helix</keyword>
<evidence type="ECO:0000313" key="7">
    <source>
        <dbReference type="Proteomes" id="UP000029864"/>
    </source>
</evidence>
<feature type="transmembrane region" description="Helical" evidence="2">
    <location>
        <begin position="257"/>
        <end position="282"/>
    </location>
</feature>
<sequence>MNRLRGRTPATLAAVVLTCLLLAGCTMGSGGAASSTDSQGVPTGVTEPGAGDRSADFSVDGTTTEVNTANRDVVTTGSVSITAVDPITTAQEAATITERANGRVDSRNETPATDTQAASASLTLRIPSDELDRTLGELKGLGTVNFVSLNATDVTQQSQDLDARITALQTSVDRLLSLMSTATTTTDLIAIEGALSTRQAELEALRSQRDYLADQIDFSTITLEIYEDGTVAPGAPDDFWAGLVAGWNALLATLGGIVVAIGVAVPWIGAIAVLGLGVLLIVRLFTRRRKGHVNSGSDRVSS</sequence>
<dbReference type="Proteomes" id="UP000561726">
    <property type="component" value="Unassembled WGS sequence"/>
</dbReference>
<evidence type="ECO:0000313" key="8">
    <source>
        <dbReference type="Proteomes" id="UP000561726"/>
    </source>
</evidence>